<dbReference type="Proteomes" id="UP000626242">
    <property type="component" value="Unassembled WGS sequence"/>
</dbReference>
<dbReference type="EMBL" id="JACSPS010000001">
    <property type="protein sequence ID" value="MBD8017493.1"/>
    <property type="molecule type" value="Genomic_DNA"/>
</dbReference>
<gene>
    <name evidence="2" type="ORF">H9628_03330</name>
</gene>
<name>A0ABR8WKK0_9FLAO</name>
<feature type="domain" description="4Fe-4S ferredoxin-type" evidence="1">
    <location>
        <begin position="879"/>
        <end position="908"/>
    </location>
</feature>
<evidence type="ECO:0000313" key="2">
    <source>
        <dbReference type="EMBL" id="MBD8017493.1"/>
    </source>
</evidence>
<dbReference type="SUPFAM" id="SSF54862">
    <property type="entry name" value="4Fe-4S ferredoxins"/>
    <property type="match status" value="1"/>
</dbReference>
<dbReference type="InterPro" id="IPR030948">
    <property type="entry name" value="TAT_var_transloc_signal_dom"/>
</dbReference>
<dbReference type="RefSeq" id="WP_251832695.1">
    <property type="nucleotide sequence ID" value="NZ_JACSPS010000001.1"/>
</dbReference>
<proteinExistence type="predicted"/>
<protein>
    <submittedName>
        <fullName evidence="2">TAT-variant-translocated molybdopterin oxidoreductase</fullName>
    </submittedName>
</protein>
<dbReference type="Gene3D" id="3.40.50.740">
    <property type="match status" value="1"/>
</dbReference>
<dbReference type="NCBIfam" id="TIGR04519">
    <property type="entry name" value="MoCo_extend_TAT"/>
    <property type="match status" value="1"/>
</dbReference>
<organism evidence="2 3">
    <name type="scientific">Kaistella pullorum</name>
    <dbReference type="NCBI Taxonomy" id="2763074"/>
    <lineage>
        <taxon>Bacteria</taxon>
        <taxon>Pseudomonadati</taxon>
        <taxon>Bacteroidota</taxon>
        <taxon>Flavobacteriia</taxon>
        <taxon>Flavobacteriales</taxon>
        <taxon>Weeksellaceae</taxon>
        <taxon>Chryseobacterium group</taxon>
        <taxon>Kaistella</taxon>
    </lineage>
</organism>
<evidence type="ECO:0000313" key="3">
    <source>
        <dbReference type="Proteomes" id="UP000626242"/>
    </source>
</evidence>
<dbReference type="PANTHER" id="PTHR42783:SF3">
    <property type="entry name" value="GLUTAMATE SYNTHASE [NADPH] SMALL CHAIN-RELATED"/>
    <property type="match status" value="1"/>
</dbReference>
<dbReference type="Gene3D" id="3.30.70.20">
    <property type="match status" value="2"/>
</dbReference>
<dbReference type="Gene3D" id="3.30.2070.10">
    <property type="entry name" value="Formate dehydrogenase/DMSO reductase"/>
    <property type="match status" value="1"/>
</dbReference>
<evidence type="ECO:0000259" key="1">
    <source>
        <dbReference type="PROSITE" id="PS51379"/>
    </source>
</evidence>
<comment type="caution">
    <text evidence="2">The sequence shown here is derived from an EMBL/GenBank/DDBJ whole genome shotgun (WGS) entry which is preliminary data.</text>
</comment>
<dbReference type="Pfam" id="PF13247">
    <property type="entry name" value="Fer4_11"/>
    <property type="match status" value="1"/>
</dbReference>
<feature type="domain" description="4Fe-4S ferredoxin-type" evidence="1">
    <location>
        <begin position="847"/>
        <end position="878"/>
    </location>
</feature>
<accession>A0ABR8WKK0</accession>
<dbReference type="PANTHER" id="PTHR42783">
    <property type="entry name" value="GLUTAMATE SYNTHASE [NADPH] SMALL CHAIN"/>
    <property type="match status" value="1"/>
</dbReference>
<keyword evidence="3" id="KW-1185">Reference proteome</keyword>
<dbReference type="CDD" id="cd10551">
    <property type="entry name" value="PsrB"/>
    <property type="match status" value="1"/>
</dbReference>
<dbReference type="SUPFAM" id="SSF53706">
    <property type="entry name" value="Formate dehydrogenase/DMSO reductase, domains 1-3"/>
    <property type="match status" value="1"/>
</dbReference>
<feature type="domain" description="4Fe-4S ferredoxin-type" evidence="1">
    <location>
        <begin position="749"/>
        <end position="779"/>
    </location>
</feature>
<dbReference type="InterPro" id="IPR017896">
    <property type="entry name" value="4Fe4S_Fe-S-bd"/>
</dbReference>
<sequence length="1031" mass="113376">MASNKIQFRSIQELKDPGLTAKLAQKEFQEEIPVNDLLGGSKSGGSGSSRRDFLKLLGFSTAAVTLAACEAPVIKTIPYVVKPHEIIPGIPNYYATTYFDGFDFASVLVKTREGRPIKIEPNPAAGELGKTNARAQAAVLSLYDNDKVKQPKLNGKDETFDKVDDYVIKSLNEAQTNGRRIVVLSHSFASPTFKKLFADFKTKYPTAELVAYDAIPCTSALDAAEEVFGQRALPVYDLSRTQLVVSFQADFLGEYNGGSLEGTYAAARVPGPNMLRHIQIESNMSLTGANADSRIKLKPSAVNKVLVEVYNGLNGGNTSKEAGEIVKELQAKGSNAVVFADGSKGAHVLAHLINQKLGSTAFTGKANFLKEFDAKRFQEFVSWMNTGQVGVLIANNVNPLYSNNRSEDFKKALARVPHVIAVADKKNEMYKAAKAVIPVANWLESWGDMAPQTGVYTLMQPTIQKIYKSRQIEESLLVWMNGKNNPANNYYDYLKANAGTMIGGATFNNALYNGVMAGGNTAGLAYAGGNAAQAAAELESMKASDLELVLYTKTAMGDGTQANNPWLQELPDPITRLSWDNYLTVSPKDAERLGLDNDLNARMQLNGSIVNVTVNGVTVKDVPVFIQPGQAEGSVGLALGYGKKDTGKVAETGVNAFPLFDGSNFALSNVKLEKVSGMHEFAGMQLQNTLMGRYEIAREVSLDTFLNVKFDDEKLGWNKPLEYHTIGGALPSGKIDLWDSFDETDGPHFNMSVDLNSCTGCGACIIACQAENNVPVVGKEEIRMSRDMYWLRIDRYYSTDVPADYDTNKDRKLSQEEAISADLNVPGMYGHFLDKESGILNHPADNPDVIFQPVMCQHCNHAPCETVCPVAATSHGKQGQNQMAYNRCIGTRYCANNCPYKVRRFNWFTYNLNDKFDFNQNNDLGRMVLNPDVVTRTRGVMEKCSLCIQMTQKTILEAKKEGRRVKDGEFTTACVNACSTGALKFGDMNDKDSNIRSLFKSDRRYTLLEEIGTKPNVFYHTKVRNRKEQNV</sequence>
<dbReference type="PROSITE" id="PS51379">
    <property type="entry name" value="4FE4S_FER_2"/>
    <property type="match status" value="3"/>
</dbReference>
<reference evidence="2 3" key="1">
    <citation type="submission" date="2020-08" db="EMBL/GenBank/DDBJ databases">
        <title>A Genomic Blueprint of the Chicken Gut Microbiome.</title>
        <authorList>
            <person name="Gilroy R."/>
            <person name="Ravi A."/>
            <person name="Getino M."/>
            <person name="Pursley I."/>
            <person name="Horton D.L."/>
            <person name="Alikhan N.-F."/>
            <person name="Baker D."/>
            <person name="Gharbi K."/>
            <person name="Hall N."/>
            <person name="Watson M."/>
            <person name="Adriaenssens E.M."/>
            <person name="Foster-Nyarko E."/>
            <person name="Jarju S."/>
            <person name="Secka A."/>
            <person name="Antonio M."/>
            <person name="Oren A."/>
            <person name="Chaudhuri R."/>
            <person name="La Ragione R.M."/>
            <person name="Hildebrand F."/>
            <person name="Pallen M.J."/>
        </authorList>
    </citation>
    <scope>NUCLEOTIDE SEQUENCE [LARGE SCALE GENOMIC DNA]</scope>
    <source>
        <strain evidence="2 3">Sa1CVA4</strain>
    </source>
</reference>